<evidence type="ECO:0000256" key="1">
    <source>
        <dbReference type="ARBA" id="ARBA00001974"/>
    </source>
</evidence>
<dbReference type="OrthoDB" id="9784483at2"/>
<dbReference type="SUPFAM" id="SSF52343">
    <property type="entry name" value="Ferredoxin reductase-like, C-terminal NADP-linked domain"/>
    <property type="match status" value="1"/>
</dbReference>
<evidence type="ECO:0000256" key="3">
    <source>
        <dbReference type="ARBA" id="ARBA00013223"/>
    </source>
</evidence>
<comment type="similarity">
    <text evidence="2">Belongs to the ferredoxin--NADP reductase type 1 family.</text>
</comment>
<dbReference type="InterPro" id="IPR017938">
    <property type="entry name" value="Riboflavin_synthase-like_b-brl"/>
</dbReference>
<evidence type="ECO:0000313" key="12">
    <source>
        <dbReference type="Proteomes" id="UP000005317"/>
    </source>
</evidence>
<evidence type="ECO:0000256" key="8">
    <source>
        <dbReference type="ARBA" id="ARBA00023002"/>
    </source>
</evidence>
<evidence type="ECO:0000256" key="2">
    <source>
        <dbReference type="ARBA" id="ARBA00008312"/>
    </source>
</evidence>
<sequence>MTAIVRTSWHNAEVLQNHPWTERLLSLRLNAEPMPFQAGQFVTLRLLVTLDNGETELVAKSYSLINAPHELTTEIFYNIVPNGKLSNALARLRPGDQLEISQPAKGFFVLDEIPDVPNLWLFATGTGLGPYLSILKTEAAWERFRHITLVHGVPLMEELAYADLIQSFADQHPGQFRFISCVTREPNPQGLAGRITTNFAFGTLEEAAGVTISPENTHVMLCGNHNMLNEMKELLGQRGLQRHLRHKPGHITTEQYF</sequence>
<evidence type="ECO:0000256" key="6">
    <source>
        <dbReference type="ARBA" id="ARBA00022827"/>
    </source>
</evidence>
<keyword evidence="12" id="KW-1185">Reference proteome</keyword>
<evidence type="ECO:0000256" key="4">
    <source>
        <dbReference type="ARBA" id="ARBA00022630"/>
    </source>
</evidence>
<dbReference type="AlphaFoldDB" id="A0A656HDN7"/>
<gene>
    <name evidence="11" type="ORF">Thini_1491</name>
</gene>
<evidence type="ECO:0000313" key="11">
    <source>
        <dbReference type="EMBL" id="EIJ34094.1"/>
    </source>
</evidence>
<dbReference type="EMBL" id="JH651384">
    <property type="protein sequence ID" value="EIJ34094.1"/>
    <property type="molecule type" value="Genomic_DNA"/>
</dbReference>
<dbReference type="SUPFAM" id="SSF63380">
    <property type="entry name" value="Riboflavin synthase domain-like"/>
    <property type="match status" value="1"/>
</dbReference>
<dbReference type="PROSITE" id="PS51384">
    <property type="entry name" value="FAD_FR"/>
    <property type="match status" value="1"/>
</dbReference>
<dbReference type="Proteomes" id="UP000005317">
    <property type="component" value="Unassembled WGS sequence"/>
</dbReference>
<dbReference type="RefSeq" id="WP_002708036.1">
    <property type="nucleotide sequence ID" value="NZ_JH651384.1"/>
</dbReference>
<keyword evidence="8" id="KW-0560">Oxidoreductase</keyword>
<reference evidence="12" key="1">
    <citation type="journal article" date="2011" name="Stand. Genomic Sci.">
        <title>Genome sequence of the filamentous, gliding Thiothrix nivea neotype strain (JP2(T)).</title>
        <authorList>
            <person name="Lapidus A."/>
            <person name="Nolan M."/>
            <person name="Lucas S."/>
            <person name="Glavina Del Rio T."/>
            <person name="Tice H."/>
            <person name="Cheng J.F."/>
            <person name="Tapia R."/>
            <person name="Han C."/>
            <person name="Goodwin L."/>
            <person name="Pitluck S."/>
            <person name="Liolios K."/>
            <person name="Pagani I."/>
            <person name="Ivanova N."/>
            <person name="Huntemann M."/>
            <person name="Mavromatis K."/>
            <person name="Mikhailova N."/>
            <person name="Pati A."/>
            <person name="Chen A."/>
            <person name="Palaniappan K."/>
            <person name="Land M."/>
            <person name="Brambilla E.M."/>
            <person name="Rohde M."/>
            <person name="Abt B."/>
            <person name="Verbarg S."/>
            <person name="Goker M."/>
            <person name="Bristow J."/>
            <person name="Eisen J.A."/>
            <person name="Markowitz V."/>
            <person name="Hugenholtz P."/>
            <person name="Kyrpides N.C."/>
            <person name="Klenk H.P."/>
            <person name="Woyke T."/>
        </authorList>
    </citation>
    <scope>NUCLEOTIDE SEQUENCE [LARGE SCALE GENOMIC DNA]</scope>
    <source>
        <strain evidence="12">ATCC 35100 / DSM 5205 / JP2</strain>
    </source>
</reference>
<dbReference type="PANTHER" id="PTHR47878:SF1">
    <property type="entry name" value="FLAVODOXIN_FERREDOXIN--NADP REDUCTASE"/>
    <property type="match status" value="1"/>
</dbReference>
<dbReference type="CDD" id="cd06195">
    <property type="entry name" value="FNR1"/>
    <property type="match status" value="1"/>
</dbReference>
<evidence type="ECO:0000256" key="5">
    <source>
        <dbReference type="ARBA" id="ARBA00022741"/>
    </source>
</evidence>
<dbReference type="Gene3D" id="3.40.50.80">
    <property type="entry name" value="Nucleotide-binding domain of ferredoxin-NADP reductase (FNR) module"/>
    <property type="match status" value="1"/>
</dbReference>
<keyword evidence="5" id="KW-0547">Nucleotide-binding</keyword>
<evidence type="ECO:0000256" key="9">
    <source>
        <dbReference type="ARBA" id="ARBA00047776"/>
    </source>
</evidence>
<dbReference type="InterPro" id="IPR001433">
    <property type="entry name" value="OxRdtase_FAD/NAD-bd"/>
</dbReference>
<dbReference type="GO" id="GO:0004324">
    <property type="term" value="F:ferredoxin-NADP+ reductase activity"/>
    <property type="evidence" value="ECO:0007669"/>
    <property type="project" value="UniProtKB-EC"/>
</dbReference>
<dbReference type="Pfam" id="PF00970">
    <property type="entry name" value="FAD_binding_6"/>
    <property type="match status" value="1"/>
</dbReference>
<keyword evidence="7" id="KW-0521">NADP</keyword>
<comment type="catalytic activity">
    <reaction evidence="9">
        <text>2 reduced [2Fe-2S]-[ferredoxin] + NADP(+) + H(+) = 2 oxidized [2Fe-2S]-[ferredoxin] + NADPH</text>
        <dbReference type="Rhea" id="RHEA:20125"/>
        <dbReference type="Rhea" id="RHEA-COMP:10000"/>
        <dbReference type="Rhea" id="RHEA-COMP:10001"/>
        <dbReference type="ChEBI" id="CHEBI:15378"/>
        <dbReference type="ChEBI" id="CHEBI:33737"/>
        <dbReference type="ChEBI" id="CHEBI:33738"/>
        <dbReference type="ChEBI" id="CHEBI:57783"/>
        <dbReference type="ChEBI" id="CHEBI:58349"/>
        <dbReference type="EC" id="1.18.1.2"/>
    </reaction>
</comment>
<dbReference type="Pfam" id="PF00175">
    <property type="entry name" value="NAD_binding_1"/>
    <property type="match status" value="1"/>
</dbReference>
<comment type="cofactor">
    <cofactor evidence="1">
        <name>FAD</name>
        <dbReference type="ChEBI" id="CHEBI:57692"/>
    </cofactor>
</comment>
<dbReference type="InterPro" id="IPR039261">
    <property type="entry name" value="FNR_nucleotide-bd"/>
</dbReference>
<dbReference type="EC" id="1.18.1.2" evidence="3"/>
<keyword evidence="6" id="KW-0274">FAD</keyword>
<dbReference type="GO" id="GO:0034599">
    <property type="term" value="P:cellular response to oxidative stress"/>
    <property type="evidence" value="ECO:0007669"/>
    <property type="project" value="TreeGrafter"/>
</dbReference>
<dbReference type="InterPro" id="IPR051930">
    <property type="entry name" value="FNR_type-1"/>
</dbReference>
<dbReference type="PANTHER" id="PTHR47878">
    <property type="entry name" value="OXIDOREDUCTASE FAD/NAD(P)-BINDING DOMAIN PROTEIN"/>
    <property type="match status" value="1"/>
</dbReference>
<proteinExistence type="inferred from homology"/>
<keyword evidence="4" id="KW-0285">Flavoprotein</keyword>
<dbReference type="GO" id="GO:0000166">
    <property type="term" value="F:nucleotide binding"/>
    <property type="evidence" value="ECO:0007669"/>
    <property type="project" value="UniProtKB-KW"/>
</dbReference>
<organism evidence="11 12">
    <name type="scientific">Thiothrix nivea (strain ATCC 35100 / DSM 5205 / JP2)</name>
    <dbReference type="NCBI Taxonomy" id="870187"/>
    <lineage>
        <taxon>Bacteria</taxon>
        <taxon>Pseudomonadati</taxon>
        <taxon>Pseudomonadota</taxon>
        <taxon>Gammaproteobacteria</taxon>
        <taxon>Thiotrichales</taxon>
        <taxon>Thiotrichaceae</taxon>
        <taxon>Thiothrix</taxon>
    </lineage>
</organism>
<dbReference type="InterPro" id="IPR017927">
    <property type="entry name" value="FAD-bd_FR_type"/>
</dbReference>
<protein>
    <recommendedName>
        <fullName evidence="3">ferredoxin--NADP(+) reductase</fullName>
        <ecNumber evidence="3">1.18.1.2</ecNumber>
    </recommendedName>
</protein>
<evidence type="ECO:0000256" key="7">
    <source>
        <dbReference type="ARBA" id="ARBA00022857"/>
    </source>
</evidence>
<name>A0A656HDN7_THINJ</name>
<dbReference type="Gene3D" id="2.40.30.10">
    <property type="entry name" value="Translation factors"/>
    <property type="match status" value="1"/>
</dbReference>
<accession>A0A656HDN7</accession>
<feature type="domain" description="FAD-binding FR-type" evidence="10">
    <location>
        <begin position="7"/>
        <end position="110"/>
    </location>
</feature>
<dbReference type="InterPro" id="IPR008333">
    <property type="entry name" value="Cbr1-like_FAD-bd_dom"/>
</dbReference>
<dbReference type="GO" id="GO:0042167">
    <property type="term" value="P:heme catabolic process"/>
    <property type="evidence" value="ECO:0007669"/>
    <property type="project" value="TreeGrafter"/>
</dbReference>
<dbReference type="InterPro" id="IPR033892">
    <property type="entry name" value="FNR_bac"/>
</dbReference>
<evidence type="ECO:0000259" key="10">
    <source>
        <dbReference type="PROSITE" id="PS51384"/>
    </source>
</evidence>